<keyword evidence="2" id="KW-1185">Reference proteome</keyword>
<name>A0A1E3VQ09_9HYPH</name>
<protein>
    <submittedName>
        <fullName evidence="1">Uncharacterized protein</fullName>
    </submittedName>
</protein>
<accession>A0A1E3VQ09</accession>
<evidence type="ECO:0000313" key="2">
    <source>
        <dbReference type="Proteomes" id="UP000094172"/>
    </source>
</evidence>
<gene>
    <name evidence="1" type="ORF">AUC70_01605</name>
</gene>
<evidence type="ECO:0000313" key="1">
    <source>
        <dbReference type="EMBL" id="ODR95618.1"/>
    </source>
</evidence>
<comment type="caution">
    <text evidence="1">The sequence shown here is derived from an EMBL/GenBank/DDBJ whole genome shotgun (WGS) entry which is preliminary data.</text>
</comment>
<proteinExistence type="predicted"/>
<sequence>MTGFGTLGATLVLACVGYYLPHGAGEKIFAELTAAVHHNPDIGRDDILFSLVRGIEEDATEESDSLAPPLPEAYITTRGKTWQVRSVDGERDIGFIEERPVPDRLPPEYTRFIKLRGSYGLFQGSCKEGQNSR</sequence>
<dbReference type="EMBL" id="LPWE01000010">
    <property type="protein sequence ID" value="ODR95618.1"/>
    <property type="molecule type" value="Genomic_DNA"/>
</dbReference>
<dbReference type="Proteomes" id="UP000094172">
    <property type="component" value="Unassembled WGS sequence"/>
</dbReference>
<dbReference type="AlphaFoldDB" id="A0A1E3VQ09"/>
<reference evidence="1 2" key="1">
    <citation type="journal article" date="2016" name="Environ. Microbiol.">
        <title>New Methyloceanibacter diversity from North Sea sediments includes methanotroph containing solely the soluble methane monooxygenase.</title>
        <authorList>
            <person name="Vekeman B."/>
            <person name="Kerckhof F.M."/>
            <person name="Cremers G."/>
            <person name="de Vos P."/>
            <person name="Vandamme P."/>
            <person name="Boon N."/>
            <person name="Op den Camp H.J."/>
            <person name="Heylen K."/>
        </authorList>
    </citation>
    <scope>NUCLEOTIDE SEQUENCE [LARGE SCALE GENOMIC DNA]</scope>
    <source>
        <strain evidence="1 2">R-67176</strain>
    </source>
</reference>
<organism evidence="1 2">
    <name type="scientific">Methyloceanibacter stevinii</name>
    <dbReference type="NCBI Taxonomy" id="1774970"/>
    <lineage>
        <taxon>Bacteria</taxon>
        <taxon>Pseudomonadati</taxon>
        <taxon>Pseudomonadota</taxon>
        <taxon>Alphaproteobacteria</taxon>
        <taxon>Hyphomicrobiales</taxon>
        <taxon>Hyphomicrobiaceae</taxon>
        <taxon>Methyloceanibacter</taxon>
    </lineage>
</organism>